<evidence type="ECO:0000313" key="3">
    <source>
        <dbReference type="EMBL" id="KAG8466837.1"/>
    </source>
</evidence>
<keyword evidence="2" id="KW-0732">Signal</keyword>
<name>A0A8J6C9S8_DIALT</name>
<dbReference type="EMBL" id="JAGTXO010000007">
    <property type="protein sequence ID" value="KAG8466837.1"/>
    <property type="molecule type" value="Genomic_DNA"/>
</dbReference>
<organism evidence="3 4">
    <name type="scientific">Diacronema lutheri</name>
    <name type="common">Unicellular marine alga</name>
    <name type="synonym">Monochrysis lutheri</name>
    <dbReference type="NCBI Taxonomy" id="2081491"/>
    <lineage>
        <taxon>Eukaryota</taxon>
        <taxon>Haptista</taxon>
        <taxon>Haptophyta</taxon>
        <taxon>Pavlovophyceae</taxon>
        <taxon>Pavlovales</taxon>
        <taxon>Pavlovaceae</taxon>
        <taxon>Diacronema</taxon>
    </lineage>
</organism>
<proteinExistence type="predicted"/>
<gene>
    <name evidence="3" type="ORF">KFE25_008216</name>
</gene>
<accession>A0A8J6C9S8</accession>
<dbReference type="Proteomes" id="UP000751190">
    <property type="component" value="Unassembled WGS sequence"/>
</dbReference>
<evidence type="ECO:0000313" key="4">
    <source>
        <dbReference type="Proteomes" id="UP000751190"/>
    </source>
</evidence>
<sequence>MADTRRRPIATLLLLTLGPVRGRRLAAPPSTSSPLSATPAAAGEFNRVFALVSKAQDCAGEFVRGPAGAGTCLLPGWWACRELGPMEGCYAGLVRTASASSCCYQVPAPQPAGAGVRMRGGHAHAPPGKQPCGTRGGAACVRAEQRALPSASPLRQPPSTAAGAAAFGLLAALALALARLRPRASAPSSAMGELL</sequence>
<protein>
    <submittedName>
        <fullName evidence="3">Uncharacterized protein</fullName>
    </submittedName>
</protein>
<feature type="chain" id="PRO_5035319616" evidence="2">
    <location>
        <begin position="23"/>
        <end position="195"/>
    </location>
</feature>
<feature type="signal peptide" evidence="2">
    <location>
        <begin position="1"/>
        <end position="22"/>
    </location>
</feature>
<comment type="caution">
    <text evidence="3">The sequence shown here is derived from an EMBL/GenBank/DDBJ whole genome shotgun (WGS) entry which is preliminary data.</text>
</comment>
<dbReference type="AlphaFoldDB" id="A0A8J6C9S8"/>
<evidence type="ECO:0000256" key="1">
    <source>
        <dbReference type="SAM" id="MobiDB-lite"/>
    </source>
</evidence>
<feature type="region of interest" description="Disordered" evidence="1">
    <location>
        <begin position="115"/>
        <end position="134"/>
    </location>
</feature>
<keyword evidence="4" id="KW-1185">Reference proteome</keyword>
<reference evidence="3" key="1">
    <citation type="submission" date="2021-05" db="EMBL/GenBank/DDBJ databases">
        <title>The genome of the haptophyte Pavlova lutheri (Diacronema luteri, Pavlovales) - a model for lipid biosynthesis in eukaryotic algae.</title>
        <authorList>
            <person name="Hulatt C.J."/>
            <person name="Posewitz M.C."/>
        </authorList>
    </citation>
    <scope>NUCLEOTIDE SEQUENCE</scope>
    <source>
        <strain evidence="3">NIVA-4/92</strain>
    </source>
</reference>
<evidence type="ECO:0000256" key="2">
    <source>
        <dbReference type="SAM" id="SignalP"/>
    </source>
</evidence>